<accession>A0A1G9SN48</accession>
<evidence type="ECO:0000313" key="2">
    <source>
        <dbReference type="EMBL" id="SDM36235.1"/>
    </source>
</evidence>
<evidence type="ECO:0000313" key="3">
    <source>
        <dbReference type="Proteomes" id="UP000199370"/>
    </source>
</evidence>
<protein>
    <submittedName>
        <fullName evidence="2">Uncharacterized protein</fullName>
    </submittedName>
</protein>
<organism evidence="2 3">
    <name type="scientific">Haloarchaeobius iranensis</name>
    <dbReference type="NCBI Taxonomy" id="996166"/>
    <lineage>
        <taxon>Archaea</taxon>
        <taxon>Methanobacteriati</taxon>
        <taxon>Methanobacteriota</taxon>
        <taxon>Stenosarchaea group</taxon>
        <taxon>Halobacteria</taxon>
        <taxon>Halobacteriales</taxon>
        <taxon>Halorubellaceae</taxon>
        <taxon>Haloarchaeobius</taxon>
    </lineage>
</organism>
<gene>
    <name evidence="2" type="ORF">SAMN05192554_101251</name>
</gene>
<keyword evidence="1" id="KW-0812">Transmembrane</keyword>
<keyword evidence="1" id="KW-1133">Transmembrane helix</keyword>
<reference evidence="2 3" key="1">
    <citation type="submission" date="2016-10" db="EMBL/GenBank/DDBJ databases">
        <authorList>
            <person name="de Groot N.N."/>
        </authorList>
    </citation>
    <scope>NUCLEOTIDE SEQUENCE [LARGE SCALE GENOMIC DNA]</scope>
    <source>
        <strain evidence="3">EB21,IBRC-M 10013,KCTC 4048</strain>
    </source>
</reference>
<sequence>MSVKGAHMVMGRNGGVRVVANREVVASFALLASLVALGRLTTLGPLETPGTLLVEGYQLVEAFLTNVVAVSAPTVVLFLVYLYVLAVGVAWVVRSTGKS</sequence>
<dbReference type="STRING" id="996166.SAMN05192554_101251"/>
<keyword evidence="1" id="KW-0472">Membrane</keyword>
<feature type="transmembrane region" description="Helical" evidence="1">
    <location>
        <begin position="62"/>
        <end position="93"/>
    </location>
</feature>
<keyword evidence="3" id="KW-1185">Reference proteome</keyword>
<evidence type="ECO:0000256" key="1">
    <source>
        <dbReference type="SAM" id="Phobius"/>
    </source>
</evidence>
<name>A0A1G9SN48_9EURY</name>
<dbReference type="AlphaFoldDB" id="A0A1G9SN48"/>
<dbReference type="Proteomes" id="UP000199370">
    <property type="component" value="Unassembled WGS sequence"/>
</dbReference>
<dbReference type="EMBL" id="FNIA01000001">
    <property type="protein sequence ID" value="SDM36235.1"/>
    <property type="molecule type" value="Genomic_DNA"/>
</dbReference>
<proteinExistence type="predicted"/>